<protein>
    <submittedName>
        <fullName evidence="3">DNA polymerase I</fullName>
        <ecNumber evidence="3">2.7.7.7</ecNumber>
    </submittedName>
</protein>
<dbReference type="InterPro" id="IPR036279">
    <property type="entry name" value="5-3_exonuclease_C_sf"/>
</dbReference>
<evidence type="ECO:0000259" key="2">
    <source>
        <dbReference type="Pfam" id="PF01612"/>
    </source>
</evidence>
<dbReference type="EC" id="2.7.7.7" evidence="3"/>
<keyword evidence="3" id="KW-0808">Transferase</keyword>
<dbReference type="InterPro" id="IPR002562">
    <property type="entry name" value="3'-5'_exonuclease_dom"/>
</dbReference>
<evidence type="ECO:0000256" key="1">
    <source>
        <dbReference type="SAM" id="MobiDB-lite"/>
    </source>
</evidence>
<feature type="region of interest" description="Disordered" evidence="1">
    <location>
        <begin position="75"/>
        <end position="96"/>
    </location>
</feature>
<dbReference type="AlphaFoldDB" id="A0A4U9VB37"/>
<reference evidence="3" key="1">
    <citation type="submission" date="2019-05" db="EMBL/GenBank/DDBJ databases">
        <authorList>
            <consortium name="Pathogen Informatics"/>
        </authorList>
    </citation>
    <scope>NUCLEOTIDE SEQUENCE [LARGE SCALE GENOMIC DNA]</scope>
    <source>
        <strain evidence="3">NCTC12965</strain>
    </source>
</reference>
<proteinExistence type="predicted"/>
<feature type="domain" description="3'-5' exonuclease" evidence="2">
    <location>
        <begin position="105"/>
        <end position="166"/>
    </location>
</feature>
<dbReference type="Pfam" id="PF01612">
    <property type="entry name" value="DNA_pol_A_exo1"/>
    <property type="match status" value="1"/>
</dbReference>
<name>A0A4U9VB37_SERFO</name>
<dbReference type="GO" id="GO:0003676">
    <property type="term" value="F:nucleic acid binding"/>
    <property type="evidence" value="ECO:0007669"/>
    <property type="project" value="InterPro"/>
</dbReference>
<organism evidence="3">
    <name type="scientific">Serratia fonticola</name>
    <dbReference type="NCBI Taxonomy" id="47917"/>
    <lineage>
        <taxon>Bacteria</taxon>
        <taxon>Pseudomonadati</taxon>
        <taxon>Pseudomonadota</taxon>
        <taxon>Gammaproteobacteria</taxon>
        <taxon>Enterobacterales</taxon>
        <taxon>Yersiniaceae</taxon>
        <taxon>Serratia</taxon>
    </lineage>
</organism>
<accession>A0A4U9VB37</accession>
<dbReference type="SUPFAM" id="SSF53098">
    <property type="entry name" value="Ribonuclease H-like"/>
    <property type="match status" value="1"/>
</dbReference>
<keyword evidence="3" id="KW-0548">Nucleotidyltransferase</keyword>
<evidence type="ECO:0000313" key="3">
    <source>
        <dbReference type="EMBL" id="VTR42222.1"/>
    </source>
</evidence>
<dbReference type="GO" id="GO:0003887">
    <property type="term" value="F:DNA-directed DNA polymerase activity"/>
    <property type="evidence" value="ECO:0007669"/>
    <property type="project" value="UniProtKB-EC"/>
</dbReference>
<dbReference type="InterPro" id="IPR036397">
    <property type="entry name" value="RNaseH_sf"/>
</dbReference>
<sequence>MPRPWRPSWSRIKRWPYLSYKLATIKTDVELDLKCSELEVTPPDVDQLQSLFKRYEFKRWMADVEAGTWLENKGSGRKASAAAKPAATAEAPRAAAEPTLSQEGYVTILDEETFADWMQRLKQAEVFAFDTETDGLDTLTANLIGLSFAIEPGVAAYLPVAHDYLDAPPPAGS</sequence>
<dbReference type="InterPro" id="IPR012337">
    <property type="entry name" value="RNaseH-like_sf"/>
</dbReference>
<gene>
    <name evidence="3" type="primary">polA_2</name>
    <name evidence="3" type="ORF">NCTC12965_04789</name>
</gene>
<feature type="compositionally biased region" description="Low complexity" evidence="1">
    <location>
        <begin position="77"/>
        <end position="96"/>
    </location>
</feature>
<dbReference type="GO" id="GO:0008408">
    <property type="term" value="F:3'-5' exonuclease activity"/>
    <property type="evidence" value="ECO:0007669"/>
    <property type="project" value="InterPro"/>
</dbReference>
<dbReference type="Gene3D" id="3.30.420.10">
    <property type="entry name" value="Ribonuclease H-like superfamily/Ribonuclease H"/>
    <property type="match status" value="1"/>
</dbReference>
<dbReference type="EMBL" id="CABEEZ010000104">
    <property type="protein sequence ID" value="VTR42222.1"/>
    <property type="molecule type" value="Genomic_DNA"/>
</dbReference>
<dbReference type="SUPFAM" id="SSF47807">
    <property type="entry name" value="5' to 3' exonuclease, C-terminal subdomain"/>
    <property type="match status" value="1"/>
</dbReference>